<dbReference type="InterPro" id="IPR041098">
    <property type="entry name" value="Rv2175c_C"/>
</dbReference>
<evidence type="ECO:0000313" key="3">
    <source>
        <dbReference type="EMBL" id="UYG16496.1"/>
    </source>
</evidence>
<dbReference type="Pfam" id="PF21531">
    <property type="entry name" value="Rv2175c_wHTH"/>
    <property type="match status" value="1"/>
</dbReference>
<organism evidence="3 4">
    <name type="scientific">Brachybacterium huguangmaarense</name>
    <dbReference type="NCBI Taxonomy" id="1652028"/>
    <lineage>
        <taxon>Bacteria</taxon>
        <taxon>Bacillati</taxon>
        <taxon>Actinomycetota</taxon>
        <taxon>Actinomycetes</taxon>
        <taxon>Micrococcales</taxon>
        <taxon>Dermabacteraceae</taxon>
        <taxon>Brachybacterium</taxon>
    </lineage>
</organism>
<dbReference type="InterPro" id="IPR048576">
    <property type="entry name" value="Rv2175c_wHTH"/>
</dbReference>
<proteinExistence type="predicted"/>
<dbReference type="Proteomes" id="UP001164305">
    <property type="component" value="Chromosome"/>
</dbReference>
<evidence type="ECO:0000313" key="4">
    <source>
        <dbReference type="Proteomes" id="UP001164305"/>
    </source>
</evidence>
<evidence type="ECO:0000259" key="2">
    <source>
        <dbReference type="Pfam" id="PF21531"/>
    </source>
</evidence>
<keyword evidence="3" id="KW-0238">DNA-binding</keyword>
<gene>
    <name evidence="3" type="ORF">BRM3_12920</name>
</gene>
<protein>
    <submittedName>
        <fullName evidence="3">Rv2175c family DNA-binding protein</fullName>
    </submittedName>
</protein>
<dbReference type="EMBL" id="CP107020">
    <property type="protein sequence ID" value="UYG16496.1"/>
    <property type="molecule type" value="Genomic_DNA"/>
</dbReference>
<evidence type="ECO:0000259" key="1">
    <source>
        <dbReference type="Pfam" id="PF18367"/>
    </source>
</evidence>
<sequence>MTDVDELVGTWLTLPDAAEQLGVETSRVRRLIDEGQLVAVRRGDPVVRSVPAAMIMDGEIAPHLAGTITVLRDAGFGDEELLEWLFTADETLPGRPIDQLRQGQRGEVRRRAQALAF</sequence>
<feature type="domain" description="Rv2175c C-terminal" evidence="1">
    <location>
        <begin position="63"/>
        <end position="116"/>
    </location>
</feature>
<keyword evidence="4" id="KW-1185">Reference proteome</keyword>
<accession>A0ABY6G0Y6</accession>
<reference evidence="3" key="1">
    <citation type="submission" date="2022-10" db="EMBL/GenBank/DDBJ databases">
        <title>Whole-Genome Sequencing of Brachybacterium huguangmaarense BRM-3, Isolated from Betula schmidtii.</title>
        <authorList>
            <person name="Haam D."/>
        </authorList>
    </citation>
    <scope>NUCLEOTIDE SEQUENCE</scope>
    <source>
        <strain evidence="3">BRM-3</strain>
    </source>
</reference>
<dbReference type="Pfam" id="PF18367">
    <property type="entry name" value="Rv2175c_C"/>
    <property type="match status" value="1"/>
</dbReference>
<dbReference type="GO" id="GO:0003677">
    <property type="term" value="F:DNA binding"/>
    <property type="evidence" value="ECO:0007669"/>
    <property type="project" value="UniProtKB-KW"/>
</dbReference>
<dbReference type="RefSeq" id="WP_263593709.1">
    <property type="nucleotide sequence ID" value="NZ_CP107020.1"/>
</dbReference>
<name>A0ABY6G0Y6_9MICO</name>
<feature type="domain" description="DNA-binding protein Rv2175c wHTH" evidence="2">
    <location>
        <begin position="10"/>
        <end position="54"/>
    </location>
</feature>